<dbReference type="EMBL" id="UINC01096019">
    <property type="protein sequence ID" value="SVC52555.1"/>
    <property type="molecule type" value="Genomic_DNA"/>
</dbReference>
<dbReference type="AlphaFoldDB" id="A0A382MWR2"/>
<proteinExistence type="predicted"/>
<evidence type="ECO:0000256" key="1">
    <source>
        <dbReference type="SAM" id="MobiDB-lite"/>
    </source>
</evidence>
<feature type="region of interest" description="Disordered" evidence="1">
    <location>
        <begin position="1"/>
        <end position="29"/>
    </location>
</feature>
<accession>A0A382MWR2</accession>
<feature type="non-terminal residue" evidence="2">
    <location>
        <position position="1"/>
    </location>
</feature>
<gene>
    <name evidence="2" type="ORF">METZ01_LOCUS305409</name>
</gene>
<evidence type="ECO:0000313" key="2">
    <source>
        <dbReference type="EMBL" id="SVC52555.1"/>
    </source>
</evidence>
<sequence>RFHASVLRPADDRGRSRSEAGEPGPLHPVQKWNAQLQSVAFGCEVDGVGNRIVRRQHWLDLRYVDV</sequence>
<feature type="compositionally biased region" description="Basic and acidic residues" evidence="1">
    <location>
        <begin position="9"/>
        <end position="20"/>
    </location>
</feature>
<organism evidence="2">
    <name type="scientific">marine metagenome</name>
    <dbReference type="NCBI Taxonomy" id="408172"/>
    <lineage>
        <taxon>unclassified sequences</taxon>
        <taxon>metagenomes</taxon>
        <taxon>ecological metagenomes</taxon>
    </lineage>
</organism>
<name>A0A382MWR2_9ZZZZ</name>
<feature type="non-terminal residue" evidence="2">
    <location>
        <position position="66"/>
    </location>
</feature>
<reference evidence="2" key="1">
    <citation type="submission" date="2018-05" db="EMBL/GenBank/DDBJ databases">
        <authorList>
            <person name="Lanie J.A."/>
            <person name="Ng W.-L."/>
            <person name="Kazmierczak K.M."/>
            <person name="Andrzejewski T.M."/>
            <person name="Davidsen T.M."/>
            <person name="Wayne K.J."/>
            <person name="Tettelin H."/>
            <person name="Glass J.I."/>
            <person name="Rusch D."/>
            <person name="Podicherti R."/>
            <person name="Tsui H.-C.T."/>
            <person name="Winkler M.E."/>
        </authorList>
    </citation>
    <scope>NUCLEOTIDE SEQUENCE</scope>
</reference>
<protein>
    <submittedName>
        <fullName evidence="2">Uncharacterized protein</fullName>
    </submittedName>
</protein>